<dbReference type="Proteomes" id="UP000001940">
    <property type="component" value="Chromosome V"/>
</dbReference>
<name>I2HAA2_CAEEL</name>
<dbReference type="ExpressionAtlas" id="I2HAA2">
    <property type="expression patterns" value="baseline and differential"/>
</dbReference>
<dbReference type="AGR" id="WB:WBGene00010081"/>
<reference evidence="1 2" key="1">
    <citation type="journal article" date="1998" name="Science">
        <title>Genome sequence of the nematode C. elegans: a platform for investigating biology.</title>
        <authorList>
            <consortium name="The C. elegans sequencing consortium"/>
            <person name="Sulson J.E."/>
            <person name="Waterston R."/>
        </authorList>
    </citation>
    <scope>NUCLEOTIDE SEQUENCE [LARGE SCALE GENOMIC DNA]</scope>
    <source>
        <strain evidence="1 2">Bristol N2</strain>
    </source>
</reference>
<evidence type="ECO:0000313" key="3">
    <source>
        <dbReference type="WormBase" id="F55A11.8b"/>
    </source>
</evidence>
<organism evidence="1 2">
    <name type="scientific">Caenorhabditis elegans</name>
    <dbReference type="NCBI Taxonomy" id="6239"/>
    <lineage>
        <taxon>Eukaryota</taxon>
        <taxon>Metazoa</taxon>
        <taxon>Ecdysozoa</taxon>
        <taxon>Nematoda</taxon>
        <taxon>Chromadorea</taxon>
        <taxon>Rhabditida</taxon>
        <taxon>Rhabditina</taxon>
        <taxon>Rhabditomorpha</taxon>
        <taxon>Rhabditoidea</taxon>
        <taxon>Rhabditidae</taxon>
        <taxon>Peloderinae</taxon>
        <taxon>Caenorhabditis</taxon>
    </lineage>
</organism>
<keyword evidence="1" id="KW-0548">Nucleotidyltransferase</keyword>
<protein>
    <submittedName>
        <fullName evidence="1">Reverse transcriptase domain-containing protein</fullName>
    </submittedName>
</protein>
<accession>I2HAA2</accession>
<keyword evidence="1" id="KW-0695">RNA-directed DNA polymerase</keyword>
<dbReference type="CTD" id="186278"/>
<keyword evidence="1" id="KW-0808">Transferase</keyword>
<evidence type="ECO:0000313" key="1">
    <source>
        <dbReference type="EMBL" id="CCH63809.1"/>
    </source>
</evidence>
<evidence type="ECO:0000313" key="2">
    <source>
        <dbReference type="Proteomes" id="UP000001940"/>
    </source>
</evidence>
<dbReference type="HOGENOM" id="CLU_108629_0_0_1"/>
<dbReference type="GO" id="GO:0003964">
    <property type="term" value="F:RNA-directed DNA polymerase activity"/>
    <property type="evidence" value="ECO:0007669"/>
    <property type="project" value="UniProtKB-KW"/>
</dbReference>
<sequence>MNKSGHYVVPEPVAFEEVLTVQELNEVDAFIYGDDMFEYADVHCQRGRANYFRTATGSMGPFLNTNLFSIPNKNGTVLRNLVKLQKENLAEMNSTDIINVHCKNLNSRLEHVANSYSDAWKYPPPAFVPSQSFLGSNPDNYKDFESDETAVNKVVNNLLKVVSYLHP</sequence>
<dbReference type="WormBase" id="F55A11.8b">
    <property type="protein sequence ID" value="CE47611"/>
    <property type="gene ID" value="WBGene00010081"/>
</dbReference>
<dbReference type="Bgee" id="WBGene00010081">
    <property type="expression patterns" value="Expressed in germ line (C elegans) and 3 other cell types or tissues"/>
</dbReference>
<dbReference type="RefSeq" id="NP_001256370.1">
    <property type="nucleotide sequence ID" value="NM_001269441.1"/>
</dbReference>
<dbReference type="AlphaFoldDB" id="I2HAA2"/>
<dbReference type="EMBL" id="BX284605">
    <property type="protein sequence ID" value="CCH63809.1"/>
    <property type="molecule type" value="Genomic_DNA"/>
</dbReference>
<gene>
    <name evidence="1" type="ORF">CELE_F55A11.8</name>
    <name evidence="1 3" type="ORF">F55A11.8</name>
</gene>
<dbReference type="GeneID" id="186278"/>
<proteinExistence type="predicted"/>
<keyword evidence="2" id="KW-1185">Reference proteome</keyword>